<evidence type="ECO:0000256" key="3">
    <source>
        <dbReference type="ARBA" id="ARBA00022676"/>
    </source>
</evidence>
<evidence type="ECO:0000256" key="11">
    <source>
        <dbReference type="SAM" id="Phobius"/>
    </source>
</evidence>
<dbReference type="GO" id="GO:0051991">
    <property type="term" value="F:UDP-N-acetyl-D-glucosamine:N-acetylmuramoyl-L-alanyl-D-glutamyl-meso-2,6-diaminopimelyl-D-alanyl-D-alanine-diphosphoundecaprenol 4-beta-N-acetylglucosaminlytransferase activity"/>
    <property type="evidence" value="ECO:0007669"/>
    <property type="project" value="RHEA"/>
</dbReference>
<dbReference type="EMBL" id="CP037920">
    <property type="protein sequence ID" value="QDT97949.1"/>
    <property type="molecule type" value="Genomic_DNA"/>
</dbReference>
<dbReference type="GO" id="GO:0009252">
    <property type="term" value="P:peptidoglycan biosynthetic process"/>
    <property type="evidence" value="ECO:0007669"/>
    <property type="project" value="UniProtKB-UniRule"/>
</dbReference>
<evidence type="ECO:0000259" key="12">
    <source>
        <dbReference type="Pfam" id="PF03033"/>
    </source>
</evidence>
<evidence type="ECO:0000256" key="7">
    <source>
        <dbReference type="ARBA" id="ARBA00023136"/>
    </source>
</evidence>
<comment type="catalytic activity">
    <reaction evidence="10">
        <text>di-trans,octa-cis-undecaprenyl diphospho-N-acetyl-alpha-D-muramoyl-L-alanyl-D-glutamyl-meso-2,6-diaminopimeloyl-D-alanyl-D-alanine + UDP-N-acetyl-alpha-D-glucosamine = di-trans,octa-cis-undecaprenyl diphospho-[N-acetyl-alpha-D-glucosaminyl-(1-&gt;4)]-N-acetyl-alpha-D-muramoyl-L-alanyl-D-glutamyl-meso-2,6-diaminopimeloyl-D-alanyl-D-alanine + UDP + H(+)</text>
        <dbReference type="Rhea" id="RHEA:31227"/>
        <dbReference type="ChEBI" id="CHEBI:15378"/>
        <dbReference type="ChEBI" id="CHEBI:57705"/>
        <dbReference type="ChEBI" id="CHEBI:58223"/>
        <dbReference type="ChEBI" id="CHEBI:61387"/>
        <dbReference type="ChEBI" id="CHEBI:61388"/>
        <dbReference type="EC" id="2.4.1.227"/>
    </reaction>
</comment>
<feature type="binding site" evidence="10">
    <location>
        <position position="130"/>
    </location>
    <ligand>
        <name>UDP-N-acetyl-alpha-D-glucosamine</name>
        <dbReference type="ChEBI" id="CHEBI:57705"/>
    </ligand>
</feature>
<dbReference type="Pfam" id="PF04101">
    <property type="entry name" value="Glyco_tran_28_C"/>
    <property type="match status" value="1"/>
</dbReference>
<feature type="domain" description="Glycosyltransferase family 28 N-terminal" evidence="12">
    <location>
        <begin position="11"/>
        <end position="140"/>
    </location>
</feature>
<dbReference type="UniPathway" id="UPA00219"/>
<feature type="domain" description="Glycosyl transferase family 28 C-terminal" evidence="13">
    <location>
        <begin position="199"/>
        <end position="360"/>
    </location>
</feature>
<dbReference type="GO" id="GO:0071555">
    <property type="term" value="P:cell wall organization"/>
    <property type="evidence" value="ECO:0007669"/>
    <property type="project" value="UniProtKB-KW"/>
</dbReference>
<evidence type="ECO:0000256" key="1">
    <source>
        <dbReference type="ARBA" id="ARBA00022475"/>
    </source>
</evidence>
<feature type="transmembrane region" description="Helical" evidence="11">
    <location>
        <begin position="99"/>
        <end position="120"/>
    </location>
</feature>
<feature type="binding site" evidence="10">
    <location>
        <position position="311"/>
    </location>
    <ligand>
        <name>UDP-N-acetyl-alpha-D-glucosamine</name>
        <dbReference type="ChEBI" id="CHEBI:57705"/>
    </ligand>
</feature>
<feature type="binding site" evidence="10">
    <location>
        <position position="205"/>
    </location>
    <ligand>
        <name>UDP-N-acetyl-alpha-D-glucosamine</name>
        <dbReference type="ChEBI" id="CHEBI:57705"/>
    </ligand>
</feature>
<dbReference type="InterPro" id="IPR006009">
    <property type="entry name" value="GlcNAc_MurG"/>
</dbReference>
<evidence type="ECO:0000256" key="5">
    <source>
        <dbReference type="ARBA" id="ARBA00022960"/>
    </source>
</evidence>
<organism evidence="14 15">
    <name type="scientific">Gimesia aquarii</name>
    <dbReference type="NCBI Taxonomy" id="2527964"/>
    <lineage>
        <taxon>Bacteria</taxon>
        <taxon>Pseudomonadati</taxon>
        <taxon>Planctomycetota</taxon>
        <taxon>Planctomycetia</taxon>
        <taxon>Planctomycetales</taxon>
        <taxon>Planctomycetaceae</taxon>
        <taxon>Gimesia</taxon>
    </lineage>
</organism>
<keyword evidence="6 10" id="KW-0573">Peptidoglycan synthesis</keyword>
<keyword evidence="11" id="KW-0812">Transmembrane</keyword>
<sequence>MAETISDTKSIVFAGGGTGGHLLPGIAVAEQLVALGQCRITFVGSNRSVEQQIIKSSGYQHLPLPSSSTSDLKRAPFRFLWNNSRAFFRTRRFLIREKPAVVIGLGGFASVPVVLAASRLKIPIVLLEQNTVPGRANRFLFPLSNLVCTSFAETPFEIKMTRKTVIPEIVFTGNPIRKEIVQAVSQKEKSTTPSDKTSILVLGGSQGATAVNAAVISMLEEYLDKISGPLHMVHQTGILDFSNIEQKYELLRERHPNLKVTVQPFFNDLKNWYLQADLVISRAGATTLAELASVGCPTVLIPFPGSIGDHQLKNARFYADRGAATIALQSKESDSTVRLLGETITALLEEDERRRQMRQSMQEISIPGAARHVADEVIKLIAR</sequence>
<dbReference type="GO" id="GO:0005975">
    <property type="term" value="P:carbohydrate metabolic process"/>
    <property type="evidence" value="ECO:0007669"/>
    <property type="project" value="InterPro"/>
</dbReference>
<dbReference type="NCBIfam" id="TIGR01133">
    <property type="entry name" value="murG"/>
    <property type="match status" value="1"/>
</dbReference>
<reference evidence="14 15" key="1">
    <citation type="submission" date="2019-03" db="EMBL/GenBank/DDBJ databases">
        <title>Deep-cultivation of Planctomycetes and their phenomic and genomic characterization uncovers novel biology.</title>
        <authorList>
            <person name="Wiegand S."/>
            <person name="Jogler M."/>
            <person name="Boedeker C."/>
            <person name="Pinto D."/>
            <person name="Vollmers J."/>
            <person name="Rivas-Marin E."/>
            <person name="Kohn T."/>
            <person name="Peeters S.H."/>
            <person name="Heuer A."/>
            <person name="Rast P."/>
            <person name="Oberbeckmann S."/>
            <person name="Bunk B."/>
            <person name="Jeske O."/>
            <person name="Meyerdierks A."/>
            <person name="Storesund J.E."/>
            <person name="Kallscheuer N."/>
            <person name="Luecker S."/>
            <person name="Lage O.M."/>
            <person name="Pohl T."/>
            <person name="Merkel B.J."/>
            <person name="Hornburger P."/>
            <person name="Mueller R.-W."/>
            <person name="Bruemmer F."/>
            <person name="Labrenz M."/>
            <person name="Spormann A.M."/>
            <person name="Op den Camp H."/>
            <person name="Overmann J."/>
            <person name="Amann R."/>
            <person name="Jetten M.S.M."/>
            <person name="Mascher T."/>
            <person name="Medema M.H."/>
            <person name="Devos D.P."/>
            <person name="Kaster A.-K."/>
            <person name="Ovreas L."/>
            <person name="Rohde M."/>
            <person name="Galperin M.Y."/>
            <person name="Jogler C."/>
        </authorList>
    </citation>
    <scope>NUCLEOTIDE SEQUENCE [LARGE SCALE GENOMIC DNA]</scope>
    <source>
        <strain evidence="14 15">V144</strain>
    </source>
</reference>
<name>A0A517VY71_9PLAN</name>
<protein>
    <recommendedName>
        <fullName evidence="10">UDP-N-acetylglucosamine--N-acetylmuramyl-(pentapeptide) pyrophosphoryl-undecaprenol N-acetylglucosamine transferase</fullName>
        <ecNumber evidence="10">2.4.1.227</ecNumber>
    </recommendedName>
    <alternativeName>
        <fullName evidence="10">Undecaprenyl-PP-MurNAc-pentapeptide-UDPGlcNAc GlcNAc transferase</fullName>
    </alternativeName>
</protein>
<evidence type="ECO:0000259" key="13">
    <source>
        <dbReference type="Pfam" id="PF04101"/>
    </source>
</evidence>
<comment type="function">
    <text evidence="10">Cell wall formation. Catalyzes the transfer of a GlcNAc subunit on undecaprenyl-pyrophosphoryl-MurNAc-pentapeptide (lipid intermediate I) to form undecaprenyl-pyrophosphoryl-MurNAc-(pentapeptide)GlcNAc (lipid intermediate II).</text>
</comment>
<evidence type="ECO:0000256" key="9">
    <source>
        <dbReference type="ARBA" id="ARBA00023316"/>
    </source>
</evidence>
<dbReference type="InterPro" id="IPR004276">
    <property type="entry name" value="GlycoTrans_28_N"/>
</dbReference>
<dbReference type="EC" id="2.4.1.227" evidence="10"/>
<evidence type="ECO:0000313" key="14">
    <source>
        <dbReference type="EMBL" id="QDT97949.1"/>
    </source>
</evidence>
<keyword evidence="8 10" id="KW-0131">Cell cycle</keyword>
<comment type="subcellular location">
    <subcellularLocation>
        <location evidence="10">Cell membrane</location>
        <topology evidence="10">Peripheral membrane protein</topology>
        <orientation evidence="10">Cytoplasmic side</orientation>
    </subcellularLocation>
</comment>
<keyword evidence="5 10" id="KW-0133">Cell shape</keyword>
<evidence type="ECO:0000256" key="2">
    <source>
        <dbReference type="ARBA" id="ARBA00022618"/>
    </source>
</evidence>
<dbReference type="GO" id="GO:0008360">
    <property type="term" value="P:regulation of cell shape"/>
    <property type="evidence" value="ECO:0007669"/>
    <property type="project" value="UniProtKB-KW"/>
</dbReference>
<feature type="binding site" evidence="10">
    <location>
        <position position="177"/>
    </location>
    <ligand>
        <name>UDP-N-acetyl-alpha-D-glucosamine</name>
        <dbReference type="ChEBI" id="CHEBI:57705"/>
    </ligand>
</feature>
<dbReference type="GO" id="GO:0050511">
    <property type="term" value="F:undecaprenyldiphospho-muramoylpentapeptide beta-N-acetylglucosaminyltransferase activity"/>
    <property type="evidence" value="ECO:0007669"/>
    <property type="project" value="UniProtKB-UniRule"/>
</dbReference>
<comment type="pathway">
    <text evidence="10">Cell wall biogenesis; peptidoglycan biosynthesis.</text>
</comment>
<dbReference type="Proteomes" id="UP000318704">
    <property type="component" value="Chromosome"/>
</dbReference>
<feature type="binding site" evidence="10">
    <location>
        <begin position="18"/>
        <end position="20"/>
    </location>
    <ligand>
        <name>UDP-N-acetyl-alpha-D-glucosamine</name>
        <dbReference type="ChEBI" id="CHEBI:57705"/>
    </ligand>
</feature>
<dbReference type="PANTHER" id="PTHR21015">
    <property type="entry name" value="UDP-N-ACETYLGLUCOSAMINE--N-ACETYLMURAMYL-(PENTAPEPTIDE) PYROPHOSPHORYL-UNDECAPRENOL N-ACETYLGLUCOSAMINE TRANSFERASE 1"/>
    <property type="match status" value="1"/>
</dbReference>
<keyword evidence="4 10" id="KW-0808">Transferase</keyword>
<dbReference type="InterPro" id="IPR007235">
    <property type="entry name" value="Glyco_trans_28_C"/>
</dbReference>
<evidence type="ECO:0000256" key="10">
    <source>
        <dbReference type="HAMAP-Rule" id="MF_00033"/>
    </source>
</evidence>
<keyword evidence="2 10" id="KW-0132">Cell division</keyword>
<keyword evidence="1 10" id="KW-1003">Cell membrane</keyword>
<keyword evidence="9 10" id="KW-0961">Cell wall biogenesis/degradation</keyword>
<evidence type="ECO:0000256" key="6">
    <source>
        <dbReference type="ARBA" id="ARBA00022984"/>
    </source>
</evidence>
<keyword evidence="3 10" id="KW-0328">Glycosyltransferase</keyword>
<keyword evidence="11" id="KW-1133">Transmembrane helix</keyword>
<proteinExistence type="inferred from homology"/>
<dbReference type="PANTHER" id="PTHR21015:SF22">
    <property type="entry name" value="GLYCOSYLTRANSFERASE"/>
    <property type="match status" value="1"/>
</dbReference>
<dbReference type="Pfam" id="PF03033">
    <property type="entry name" value="Glyco_transf_28"/>
    <property type="match status" value="1"/>
</dbReference>
<evidence type="ECO:0000256" key="4">
    <source>
        <dbReference type="ARBA" id="ARBA00022679"/>
    </source>
</evidence>
<dbReference type="KEGG" id="gaw:V144x_34320"/>
<comment type="similarity">
    <text evidence="10">Belongs to the glycosyltransferase 28 family. MurG subfamily.</text>
</comment>
<dbReference type="AlphaFoldDB" id="A0A517VY71"/>
<dbReference type="CDD" id="cd03785">
    <property type="entry name" value="GT28_MurG"/>
    <property type="match status" value="1"/>
</dbReference>
<keyword evidence="7 10" id="KW-0472">Membrane</keyword>
<dbReference type="GO" id="GO:0051301">
    <property type="term" value="P:cell division"/>
    <property type="evidence" value="ECO:0007669"/>
    <property type="project" value="UniProtKB-KW"/>
</dbReference>
<dbReference type="HAMAP" id="MF_00033">
    <property type="entry name" value="MurG"/>
    <property type="match status" value="1"/>
</dbReference>
<evidence type="ECO:0000256" key="8">
    <source>
        <dbReference type="ARBA" id="ARBA00023306"/>
    </source>
</evidence>
<gene>
    <name evidence="10 14" type="primary">murG</name>
    <name evidence="14" type="ORF">V144x_34320</name>
</gene>
<dbReference type="GO" id="GO:0005886">
    <property type="term" value="C:plasma membrane"/>
    <property type="evidence" value="ECO:0007669"/>
    <property type="project" value="UniProtKB-SubCell"/>
</dbReference>
<accession>A0A517VY71</accession>
<dbReference type="RefSeq" id="WP_144986232.1">
    <property type="nucleotide sequence ID" value="NZ_CP037920.1"/>
</dbReference>
<comment type="caution">
    <text evidence="10">Lacks conserved residue(s) required for the propagation of feature annotation.</text>
</comment>
<dbReference type="SUPFAM" id="SSF53756">
    <property type="entry name" value="UDP-Glycosyltransferase/glycogen phosphorylase"/>
    <property type="match status" value="1"/>
</dbReference>
<dbReference type="Gene3D" id="3.40.50.2000">
    <property type="entry name" value="Glycogen Phosphorylase B"/>
    <property type="match status" value="2"/>
</dbReference>
<evidence type="ECO:0000313" key="15">
    <source>
        <dbReference type="Proteomes" id="UP000318704"/>
    </source>
</evidence>